<proteinExistence type="predicted"/>
<dbReference type="Pfam" id="PF01761">
    <property type="entry name" value="DHQ_synthase"/>
    <property type="match status" value="1"/>
</dbReference>
<evidence type="ECO:0000259" key="7">
    <source>
        <dbReference type="Pfam" id="PF01761"/>
    </source>
</evidence>
<dbReference type="Gene3D" id="3.40.50.1970">
    <property type="match status" value="1"/>
</dbReference>
<dbReference type="InterPro" id="IPR030963">
    <property type="entry name" value="DHQ_synth_fam"/>
</dbReference>
<organism evidence="9 10">
    <name type="scientific">Gluconacetobacter sacchari</name>
    <dbReference type="NCBI Taxonomy" id="92759"/>
    <lineage>
        <taxon>Bacteria</taxon>
        <taxon>Pseudomonadati</taxon>
        <taxon>Pseudomonadota</taxon>
        <taxon>Alphaproteobacteria</taxon>
        <taxon>Acetobacterales</taxon>
        <taxon>Acetobacteraceae</taxon>
        <taxon>Gluconacetobacter</taxon>
    </lineage>
</organism>
<dbReference type="InterPro" id="IPR056179">
    <property type="entry name" value="DHQS_C"/>
</dbReference>
<evidence type="ECO:0000256" key="2">
    <source>
        <dbReference type="ARBA" id="ARBA00001941"/>
    </source>
</evidence>
<dbReference type="Gene3D" id="1.20.1090.10">
    <property type="entry name" value="Dehydroquinate synthase-like - alpha domain"/>
    <property type="match status" value="1"/>
</dbReference>
<dbReference type="Pfam" id="PF24621">
    <property type="entry name" value="DHQS_C"/>
    <property type="match status" value="1"/>
</dbReference>
<evidence type="ECO:0000256" key="1">
    <source>
        <dbReference type="ARBA" id="ARBA00001911"/>
    </source>
</evidence>
<evidence type="ECO:0000259" key="8">
    <source>
        <dbReference type="Pfam" id="PF24621"/>
    </source>
</evidence>
<dbReference type="PIRSF" id="PIRSF001455">
    <property type="entry name" value="DHQ_synth"/>
    <property type="match status" value="1"/>
</dbReference>
<sequence>MSTSHKLNIKADQVLSYDIATCHSTDEIVSSIRDCITSLGGKDEPFIIFMDEGLPEAHRKIFLSTLEEQDIRFSLTLVPGDEDNKTLEYVLKVVDQLNAASAKRRSTPPIVIGGGVVLDVVGMAASIYRRGIPFIRIPTTLLAMVDVGVAAKTAVNHLGYRNRLGTFHPAVLTVIFQGYLDTLPVEHISNGLGEIFKLALIKDRVLFDLISEHGNTLLSNPGKSTDETDEIIIRSLEGMAVELESNLWESELKRVVDFGHTFGPLVEMSFVPDLFHGKAVALDCLLSLLISANRGMLEEVDVESVFEVAKKLGLADHHPGFDDVDLLWRSVEDATLHRNGHQNLPLMTGIGCSTFIQDLTKAEVAKASAQLGSRLRSPGVS</sequence>
<dbReference type="Proteomes" id="UP000589085">
    <property type="component" value="Unassembled WGS sequence"/>
</dbReference>
<evidence type="ECO:0000256" key="5">
    <source>
        <dbReference type="ARBA" id="ARBA00023239"/>
    </source>
</evidence>
<feature type="domain" description="3-dehydroquinate synthase N-terminal" evidence="7">
    <location>
        <begin position="77"/>
        <end position="189"/>
    </location>
</feature>
<dbReference type="SUPFAM" id="SSF56796">
    <property type="entry name" value="Dehydroquinate synthase-like"/>
    <property type="match status" value="1"/>
</dbReference>
<comment type="cofactor">
    <cofactor evidence="1">
        <name>NAD(+)</name>
        <dbReference type="ChEBI" id="CHEBI:57540"/>
    </cofactor>
</comment>
<dbReference type="EMBL" id="JABEQJ010000012">
    <property type="protein sequence ID" value="MBB2160657.1"/>
    <property type="molecule type" value="Genomic_DNA"/>
</dbReference>
<evidence type="ECO:0000313" key="10">
    <source>
        <dbReference type="Proteomes" id="UP000589085"/>
    </source>
</evidence>
<evidence type="ECO:0000256" key="4">
    <source>
        <dbReference type="ARBA" id="ARBA00023027"/>
    </source>
</evidence>
<evidence type="ECO:0000256" key="6">
    <source>
        <dbReference type="ARBA" id="ARBA00023285"/>
    </source>
</evidence>
<feature type="domain" description="3-dehydroquinate synthase C-terminal" evidence="8">
    <location>
        <begin position="191"/>
        <end position="319"/>
    </location>
</feature>
<reference evidence="9 10" key="1">
    <citation type="submission" date="2020-04" db="EMBL/GenBank/DDBJ databases">
        <title>Description of novel Gluconacetobacter.</title>
        <authorList>
            <person name="Sombolestani A."/>
        </authorList>
    </citation>
    <scope>NUCLEOTIDE SEQUENCE [LARGE SCALE GENOMIC DNA]</scope>
    <source>
        <strain evidence="9 10">LMG 19747</strain>
    </source>
</reference>
<dbReference type="InterPro" id="IPR050071">
    <property type="entry name" value="Dehydroquinate_synthase"/>
</dbReference>
<dbReference type="GO" id="GO:0003856">
    <property type="term" value="F:3-dehydroquinate synthase activity"/>
    <property type="evidence" value="ECO:0007669"/>
    <property type="project" value="TreeGrafter"/>
</dbReference>
<gene>
    <name evidence="9" type="ORF">HLH48_10785</name>
</gene>
<dbReference type="PANTHER" id="PTHR43622:SF3">
    <property type="entry name" value="2-EPI-5-EPI-VALIOLONE SYNTHASE"/>
    <property type="match status" value="1"/>
</dbReference>
<dbReference type="PANTHER" id="PTHR43622">
    <property type="entry name" value="3-DEHYDROQUINATE SYNTHASE"/>
    <property type="match status" value="1"/>
</dbReference>
<evidence type="ECO:0000313" key="9">
    <source>
        <dbReference type="EMBL" id="MBB2160657.1"/>
    </source>
</evidence>
<dbReference type="GO" id="GO:0009073">
    <property type="term" value="P:aromatic amino acid family biosynthetic process"/>
    <property type="evidence" value="ECO:0007669"/>
    <property type="project" value="InterPro"/>
</dbReference>
<keyword evidence="3" id="KW-0479">Metal-binding</keyword>
<dbReference type="InterPro" id="IPR030960">
    <property type="entry name" value="DHQS/DOIS_N"/>
</dbReference>
<comment type="cofactor">
    <cofactor evidence="2">
        <name>Co(2+)</name>
        <dbReference type="ChEBI" id="CHEBI:48828"/>
    </cofactor>
</comment>
<dbReference type="RefSeq" id="WP_182997512.1">
    <property type="nucleotide sequence ID" value="NZ_JABEQJ010000012.1"/>
</dbReference>
<accession>A0A7W4IDB5</accession>
<keyword evidence="4" id="KW-0520">NAD</keyword>
<keyword evidence="5" id="KW-0456">Lyase</keyword>
<dbReference type="AlphaFoldDB" id="A0A7W4IDB5"/>
<evidence type="ECO:0000256" key="3">
    <source>
        <dbReference type="ARBA" id="ARBA00022723"/>
    </source>
</evidence>
<dbReference type="GO" id="GO:0046872">
    <property type="term" value="F:metal ion binding"/>
    <property type="evidence" value="ECO:0007669"/>
    <property type="project" value="UniProtKB-KW"/>
</dbReference>
<name>A0A7W4IDB5_9PROT</name>
<protein>
    <submittedName>
        <fullName evidence="9">2-epi-5-epi-valiolone synthase</fullName>
    </submittedName>
</protein>
<comment type="caution">
    <text evidence="9">The sequence shown here is derived from an EMBL/GenBank/DDBJ whole genome shotgun (WGS) entry which is preliminary data.</text>
</comment>
<keyword evidence="6" id="KW-0170">Cobalt</keyword>